<proteinExistence type="predicted"/>
<dbReference type="Gene3D" id="3.90.1200.10">
    <property type="match status" value="1"/>
</dbReference>
<dbReference type="AlphaFoldDB" id="A0A5C6DI89"/>
<keyword evidence="3" id="KW-1185">Reference proteome</keyword>
<evidence type="ECO:0000313" key="3">
    <source>
        <dbReference type="Proteomes" id="UP000315471"/>
    </source>
</evidence>
<feature type="domain" description="Aminoglycoside phosphotransferase" evidence="1">
    <location>
        <begin position="29"/>
        <end position="272"/>
    </location>
</feature>
<accession>A0A5C6DI89</accession>
<name>A0A5C6DI89_9BACT</name>
<dbReference type="Pfam" id="PF01636">
    <property type="entry name" value="APH"/>
    <property type="match status" value="1"/>
</dbReference>
<protein>
    <submittedName>
        <fullName evidence="2">Phosphotransferase enzyme family protein</fullName>
    </submittedName>
</protein>
<evidence type="ECO:0000259" key="1">
    <source>
        <dbReference type="Pfam" id="PF01636"/>
    </source>
</evidence>
<evidence type="ECO:0000313" key="2">
    <source>
        <dbReference type="EMBL" id="TWU35794.1"/>
    </source>
</evidence>
<dbReference type="Proteomes" id="UP000315471">
    <property type="component" value="Unassembled WGS sequence"/>
</dbReference>
<sequence length="353" mass="39228">MQRSVPAEILKSWFGPTANSIVSSIETMPPGFSGADVFRVTDSIGKTFALKRYSVGTTIDRINSIHRFLSAVYHNDCQLVPRVCPVLNANDTVVWDGLRGWELVTWVSGSPIKMTTNHRVLLDGLSKGAAAIANVHRASHSLGIHQQPAAAVGVRLKRADEISKLLDQLICEGRANVFSDSLSAKIDSELTQSLLTAIDFLAKRWQSITKSISESLRPFANMRLSNQHVIRDVHREHIFFDHDGISGVSGIIDFDAIRVDSPATDLSRWTTSFVSSGIQLSELWNSAFAGYRQEWGLGEHEESLARHLTLASAWISLANWVIWVALQRRSFPVEPNRVAARINECLKTVEFLE</sequence>
<dbReference type="InterPro" id="IPR011009">
    <property type="entry name" value="Kinase-like_dom_sf"/>
</dbReference>
<reference evidence="2 3" key="1">
    <citation type="submission" date="2019-02" db="EMBL/GenBank/DDBJ databases">
        <title>Deep-cultivation of Planctomycetes and their phenomic and genomic characterization uncovers novel biology.</title>
        <authorList>
            <person name="Wiegand S."/>
            <person name="Jogler M."/>
            <person name="Boedeker C."/>
            <person name="Pinto D."/>
            <person name="Vollmers J."/>
            <person name="Rivas-Marin E."/>
            <person name="Kohn T."/>
            <person name="Peeters S.H."/>
            <person name="Heuer A."/>
            <person name="Rast P."/>
            <person name="Oberbeckmann S."/>
            <person name="Bunk B."/>
            <person name="Jeske O."/>
            <person name="Meyerdierks A."/>
            <person name="Storesund J.E."/>
            <person name="Kallscheuer N."/>
            <person name="Luecker S."/>
            <person name="Lage O.M."/>
            <person name="Pohl T."/>
            <person name="Merkel B.J."/>
            <person name="Hornburger P."/>
            <person name="Mueller R.-W."/>
            <person name="Bruemmer F."/>
            <person name="Labrenz M."/>
            <person name="Spormann A.M."/>
            <person name="Op Den Camp H."/>
            <person name="Overmann J."/>
            <person name="Amann R."/>
            <person name="Jetten M.S.M."/>
            <person name="Mascher T."/>
            <person name="Medema M.H."/>
            <person name="Devos D.P."/>
            <person name="Kaster A.-K."/>
            <person name="Ovreas L."/>
            <person name="Rohde M."/>
            <person name="Galperin M.Y."/>
            <person name="Jogler C."/>
        </authorList>
    </citation>
    <scope>NUCLEOTIDE SEQUENCE [LARGE SCALE GENOMIC DNA]</scope>
    <source>
        <strain evidence="2 3">Q31b</strain>
    </source>
</reference>
<dbReference type="EMBL" id="SJPY01000009">
    <property type="protein sequence ID" value="TWU35794.1"/>
    <property type="molecule type" value="Genomic_DNA"/>
</dbReference>
<dbReference type="SUPFAM" id="SSF56112">
    <property type="entry name" value="Protein kinase-like (PK-like)"/>
    <property type="match status" value="1"/>
</dbReference>
<dbReference type="GO" id="GO:0016740">
    <property type="term" value="F:transferase activity"/>
    <property type="evidence" value="ECO:0007669"/>
    <property type="project" value="UniProtKB-KW"/>
</dbReference>
<comment type="caution">
    <text evidence="2">The sequence shown here is derived from an EMBL/GenBank/DDBJ whole genome shotgun (WGS) entry which is preliminary data.</text>
</comment>
<keyword evidence="2" id="KW-0808">Transferase</keyword>
<dbReference type="OrthoDB" id="283096at2"/>
<gene>
    <name evidence="2" type="ORF">Q31b_52290</name>
</gene>
<dbReference type="InterPro" id="IPR002575">
    <property type="entry name" value="Aminoglycoside_PTrfase"/>
</dbReference>
<organism evidence="2 3">
    <name type="scientific">Novipirellula aureliae</name>
    <dbReference type="NCBI Taxonomy" id="2527966"/>
    <lineage>
        <taxon>Bacteria</taxon>
        <taxon>Pseudomonadati</taxon>
        <taxon>Planctomycetota</taxon>
        <taxon>Planctomycetia</taxon>
        <taxon>Pirellulales</taxon>
        <taxon>Pirellulaceae</taxon>
        <taxon>Novipirellula</taxon>
    </lineage>
</organism>